<dbReference type="AlphaFoldDB" id="A0AA44UPI0"/>
<feature type="domain" description="Acyl-CoA oxidase/dehydrogenase middle" evidence="9">
    <location>
        <begin position="157"/>
        <end position="261"/>
    </location>
</feature>
<evidence type="ECO:0000256" key="7">
    <source>
        <dbReference type="RuleBase" id="RU362125"/>
    </source>
</evidence>
<evidence type="ECO:0000259" key="8">
    <source>
        <dbReference type="Pfam" id="PF00441"/>
    </source>
</evidence>
<dbReference type="InterPro" id="IPR046373">
    <property type="entry name" value="Acyl-CoA_Oxase/DH_mid-dom_sf"/>
</dbReference>
<dbReference type="SUPFAM" id="SSF47203">
    <property type="entry name" value="Acyl-CoA dehydrogenase C-terminal domain-like"/>
    <property type="match status" value="1"/>
</dbReference>
<dbReference type="GO" id="GO:0050660">
    <property type="term" value="F:flavin adenine dinucleotide binding"/>
    <property type="evidence" value="ECO:0007669"/>
    <property type="project" value="InterPro"/>
</dbReference>
<dbReference type="Gene3D" id="1.20.140.10">
    <property type="entry name" value="Butyryl-CoA Dehydrogenase, subunit A, domain 3"/>
    <property type="match status" value="1"/>
</dbReference>
<evidence type="ECO:0000256" key="3">
    <source>
        <dbReference type="ARBA" id="ARBA00011738"/>
    </source>
</evidence>
<dbReference type="GO" id="GO:0005737">
    <property type="term" value="C:cytoplasm"/>
    <property type="evidence" value="ECO:0007669"/>
    <property type="project" value="TreeGrafter"/>
</dbReference>
<keyword evidence="4 7" id="KW-0285">Flavoprotein</keyword>
<evidence type="ECO:0000256" key="6">
    <source>
        <dbReference type="ARBA" id="ARBA00023002"/>
    </source>
</evidence>
<evidence type="ECO:0000259" key="9">
    <source>
        <dbReference type="Pfam" id="PF02770"/>
    </source>
</evidence>
<comment type="similarity">
    <text evidence="2 7">Belongs to the acyl-CoA dehydrogenase family.</text>
</comment>
<gene>
    <name evidence="11" type="ORF">ATL51_2790</name>
</gene>
<dbReference type="Pfam" id="PF02771">
    <property type="entry name" value="Acyl-CoA_dh_N"/>
    <property type="match status" value="1"/>
</dbReference>
<dbReference type="Pfam" id="PF00441">
    <property type="entry name" value="Acyl-CoA_dh_1"/>
    <property type="match status" value="1"/>
</dbReference>
<dbReference type="InterPro" id="IPR036250">
    <property type="entry name" value="AcylCo_DH-like_C"/>
</dbReference>
<dbReference type="Gene3D" id="1.10.540.10">
    <property type="entry name" value="Acyl-CoA dehydrogenase/oxidase, N-terminal domain"/>
    <property type="match status" value="1"/>
</dbReference>
<evidence type="ECO:0000259" key="10">
    <source>
        <dbReference type="Pfam" id="PF02771"/>
    </source>
</evidence>
<dbReference type="FunFam" id="1.20.140.10:FF:000018">
    <property type="entry name" value="Acyl-CoA dehydrogenase family member 10"/>
    <property type="match status" value="1"/>
</dbReference>
<dbReference type="PANTHER" id="PTHR48083">
    <property type="entry name" value="MEDIUM-CHAIN SPECIFIC ACYL-COA DEHYDROGENASE, MITOCHONDRIAL-RELATED"/>
    <property type="match status" value="1"/>
</dbReference>
<dbReference type="PANTHER" id="PTHR48083:SF13">
    <property type="entry name" value="ACYL-COA DEHYDROGENASE FAMILY MEMBER 11"/>
    <property type="match status" value="1"/>
</dbReference>
<protein>
    <submittedName>
        <fullName evidence="11">Acyl-CoA dehydrogenase</fullName>
    </submittedName>
</protein>
<evidence type="ECO:0000256" key="5">
    <source>
        <dbReference type="ARBA" id="ARBA00022827"/>
    </source>
</evidence>
<reference evidence="11 12" key="1">
    <citation type="submission" date="2017-11" db="EMBL/GenBank/DDBJ databases">
        <title>Sequencing the genomes of 1000 actinobacteria strains.</title>
        <authorList>
            <person name="Klenk H.-P."/>
        </authorList>
    </citation>
    <scope>NUCLEOTIDE SEQUENCE [LARGE SCALE GENOMIC DNA]</scope>
    <source>
        <strain evidence="11 12">DSM 44104</strain>
    </source>
</reference>
<dbReference type="GO" id="GO:0003995">
    <property type="term" value="F:acyl-CoA dehydrogenase activity"/>
    <property type="evidence" value="ECO:0007669"/>
    <property type="project" value="TreeGrafter"/>
</dbReference>
<dbReference type="SUPFAM" id="SSF56645">
    <property type="entry name" value="Acyl-CoA dehydrogenase NM domain-like"/>
    <property type="match status" value="1"/>
</dbReference>
<feature type="domain" description="Acyl-CoA dehydrogenase/oxidase C-terminal" evidence="8">
    <location>
        <begin position="273"/>
        <end position="422"/>
    </location>
</feature>
<dbReference type="InterPro" id="IPR037069">
    <property type="entry name" value="AcylCoA_DH/ox_N_sf"/>
</dbReference>
<comment type="caution">
    <text evidence="11">The sequence shown here is derived from an EMBL/GenBank/DDBJ whole genome shotgun (WGS) entry which is preliminary data.</text>
</comment>
<dbReference type="InterPro" id="IPR006091">
    <property type="entry name" value="Acyl-CoA_Oxase/DH_mid-dom"/>
</dbReference>
<name>A0AA44UPI0_PSEA5</name>
<evidence type="ECO:0000313" key="11">
    <source>
        <dbReference type="EMBL" id="PKB31109.1"/>
    </source>
</evidence>
<feature type="domain" description="Acyl-CoA dehydrogenase/oxidase N-terminal" evidence="10">
    <location>
        <begin position="37"/>
        <end position="153"/>
    </location>
</feature>
<proteinExistence type="inferred from homology"/>
<accession>A0AA44UPI0</accession>
<dbReference type="InterPro" id="IPR013786">
    <property type="entry name" value="AcylCoA_DH/ox_N"/>
</dbReference>
<dbReference type="InterPro" id="IPR009075">
    <property type="entry name" value="AcylCo_DH/oxidase_C"/>
</dbReference>
<evidence type="ECO:0000256" key="1">
    <source>
        <dbReference type="ARBA" id="ARBA00001974"/>
    </source>
</evidence>
<organism evidence="11 12">
    <name type="scientific">Pseudonocardia alni</name>
    <name type="common">Amycolata alni</name>
    <dbReference type="NCBI Taxonomy" id="33907"/>
    <lineage>
        <taxon>Bacteria</taxon>
        <taxon>Bacillati</taxon>
        <taxon>Actinomycetota</taxon>
        <taxon>Actinomycetes</taxon>
        <taxon>Pseudonocardiales</taxon>
        <taxon>Pseudonocardiaceae</taxon>
        <taxon>Pseudonocardia</taxon>
    </lineage>
</organism>
<comment type="subunit">
    <text evidence="3">Homodimer.</text>
</comment>
<comment type="cofactor">
    <cofactor evidence="1 7">
        <name>FAD</name>
        <dbReference type="ChEBI" id="CHEBI:57692"/>
    </cofactor>
</comment>
<dbReference type="Pfam" id="PF02770">
    <property type="entry name" value="Acyl-CoA_dh_M"/>
    <property type="match status" value="1"/>
</dbReference>
<keyword evidence="6 7" id="KW-0560">Oxidoreductase</keyword>
<keyword evidence="5 7" id="KW-0274">FAD</keyword>
<dbReference type="Gene3D" id="2.40.110.10">
    <property type="entry name" value="Butyryl-CoA Dehydrogenase, subunit A, domain 2"/>
    <property type="match status" value="1"/>
</dbReference>
<dbReference type="Proteomes" id="UP000232453">
    <property type="component" value="Unassembled WGS sequence"/>
</dbReference>
<dbReference type="GO" id="GO:0033539">
    <property type="term" value="P:fatty acid beta-oxidation using acyl-CoA dehydrogenase"/>
    <property type="evidence" value="ECO:0007669"/>
    <property type="project" value="TreeGrafter"/>
</dbReference>
<dbReference type="InterPro" id="IPR009100">
    <property type="entry name" value="AcylCoA_DH/oxidase_NM_dom_sf"/>
</dbReference>
<sequence>MDTPHDVGIAHCRGLRTCDLIGGVDFAPSAVAADYTARMRAFLDEEVLPAEASYDAFRAERRGTPEEWALPPVVEELKAKARGRGLWNLFLPDVSGLSNLEYAPVAEVSGWSPVIAPEVINCQAPDTGNMETLHLFGTDEQKQQWLEPLLDGEIRSAFAMTEPDVASSDATNIETRIRRDGDDYVVDGRKWWISGAADERCRIFIVMGKTADDSDDTVSTHRRQSMILVPRDTPGLTIERHLPTFGFQDQHGHSELHLEGVRVPASNLLGEEGGGFAIAQARLGPGRIHHCMRLIGMAERALHLMTERAQARVAFGKPLAEQGVVREQIALCRMEIEQARLLTLKTAWLIDNHGAKGAATEIAAIKVVVPRMACTVIDRAMQVHGGAAMSDDTPLAYFYAWARALRFADGPDEVHIRSVARQELKAHQK</sequence>
<dbReference type="InterPro" id="IPR050741">
    <property type="entry name" value="Acyl-CoA_dehydrogenase"/>
</dbReference>
<dbReference type="EMBL" id="PHUJ01000003">
    <property type="protein sequence ID" value="PKB31109.1"/>
    <property type="molecule type" value="Genomic_DNA"/>
</dbReference>
<evidence type="ECO:0000256" key="4">
    <source>
        <dbReference type="ARBA" id="ARBA00022630"/>
    </source>
</evidence>
<evidence type="ECO:0000256" key="2">
    <source>
        <dbReference type="ARBA" id="ARBA00009347"/>
    </source>
</evidence>
<dbReference type="FunFam" id="2.40.110.10:FF:000002">
    <property type="entry name" value="Acyl-CoA dehydrogenase fadE12"/>
    <property type="match status" value="1"/>
</dbReference>
<evidence type="ECO:0000313" key="12">
    <source>
        <dbReference type="Proteomes" id="UP000232453"/>
    </source>
</evidence>